<evidence type="ECO:0000259" key="9">
    <source>
        <dbReference type="PROSITE" id="PS00631"/>
    </source>
</evidence>
<feature type="active site" evidence="8">
    <location>
        <position position="346"/>
    </location>
</feature>
<evidence type="ECO:0000256" key="1">
    <source>
        <dbReference type="ARBA" id="ARBA00000135"/>
    </source>
</evidence>
<dbReference type="SUPFAM" id="SSF53187">
    <property type="entry name" value="Zn-dependent exopeptidases"/>
    <property type="match status" value="1"/>
</dbReference>
<organism evidence="10 11">
    <name type="scientific">Calidifontibacter indicus</name>
    <dbReference type="NCBI Taxonomy" id="419650"/>
    <lineage>
        <taxon>Bacteria</taxon>
        <taxon>Bacillati</taxon>
        <taxon>Actinomycetota</taxon>
        <taxon>Actinomycetes</taxon>
        <taxon>Micrococcales</taxon>
        <taxon>Dermacoccaceae</taxon>
        <taxon>Calidifontibacter</taxon>
    </lineage>
</organism>
<comment type="catalytic activity">
    <reaction evidence="1 8">
        <text>Release of an N-terminal amino acid, Xaa-|-Yaa-, in which Xaa is preferably Leu, but may be other amino acids including Pro although not Arg or Lys, and Yaa may be Pro. Amino acid amides and methyl esters are also readily hydrolyzed, but rates on arylamides are exceedingly low.</text>
        <dbReference type="EC" id="3.4.11.1"/>
    </reaction>
</comment>
<dbReference type="PANTHER" id="PTHR11963">
    <property type="entry name" value="LEUCINE AMINOPEPTIDASE-RELATED"/>
    <property type="match status" value="1"/>
</dbReference>
<keyword evidence="6 8" id="KW-0378">Hydrolase</keyword>
<feature type="binding site" evidence="8">
    <location>
        <position position="283"/>
    </location>
    <ligand>
        <name>Mn(2+)</name>
        <dbReference type="ChEBI" id="CHEBI:29035"/>
        <label>2</label>
    </ligand>
</feature>
<keyword evidence="4 8" id="KW-0031">Aminopeptidase</keyword>
<dbReference type="GO" id="GO:0005737">
    <property type="term" value="C:cytoplasm"/>
    <property type="evidence" value="ECO:0007669"/>
    <property type="project" value="UniProtKB-SubCell"/>
</dbReference>
<comment type="subcellular location">
    <subcellularLocation>
        <location evidence="8">Cytoplasm</location>
    </subcellularLocation>
</comment>
<dbReference type="RefSeq" id="WP_115923303.1">
    <property type="nucleotide sequence ID" value="NZ_QTUA01000001.1"/>
</dbReference>
<dbReference type="InterPro" id="IPR011356">
    <property type="entry name" value="Leucine_aapep/pepB"/>
</dbReference>
<keyword evidence="8" id="KW-0963">Cytoplasm</keyword>
<proteinExistence type="inferred from homology"/>
<feature type="binding site" evidence="8">
    <location>
        <position position="265"/>
    </location>
    <ligand>
        <name>Mn(2+)</name>
        <dbReference type="ChEBI" id="CHEBI:29035"/>
        <label>2</label>
    </ligand>
</feature>
<dbReference type="OrthoDB" id="9809354at2"/>
<dbReference type="Proteomes" id="UP000256253">
    <property type="component" value="Unassembled WGS sequence"/>
</dbReference>
<evidence type="ECO:0000256" key="6">
    <source>
        <dbReference type="ARBA" id="ARBA00022801"/>
    </source>
</evidence>
<comment type="cofactor">
    <cofactor evidence="8">
        <name>Mn(2+)</name>
        <dbReference type="ChEBI" id="CHEBI:29035"/>
    </cofactor>
    <text evidence="8">Binds 2 manganese ions per subunit.</text>
</comment>
<gene>
    <name evidence="8" type="primary">pepA</name>
    <name evidence="10" type="ORF">DFJ65_2541</name>
</gene>
<dbReference type="InterPro" id="IPR023042">
    <property type="entry name" value="Peptidase_M17_leu_NH2_pept"/>
</dbReference>
<evidence type="ECO:0000256" key="7">
    <source>
        <dbReference type="ARBA" id="ARBA00049972"/>
    </source>
</evidence>
<dbReference type="Pfam" id="PF00883">
    <property type="entry name" value="Peptidase_M17"/>
    <property type="match status" value="1"/>
</dbReference>
<dbReference type="GO" id="GO:0006508">
    <property type="term" value="P:proteolysis"/>
    <property type="evidence" value="ECO:0007669"/>
    <property type="project" value="UniProtKB-KW"/>
</dbReference>
<feature type="binding site" evidence="8">
    <location>
        <position position="260"/>
    </location>
    <ligand>
        <name>Mn(2+)</name>
        <dbReference type="ChEBI" id="CHEBI:29035"/>
        <label>2</label>
    </ligand>
</feature>
<dbReference type="HAMAP" id="MF_00181">
    <property type="entry name" value="Cytosol_peptidase_M17"/>
    <property type="match status" value="1"/>
</dbReference>
<comment type="function">
    <text evidence="7 8">Presumably involved in the processing and regular turnover of intracellular proteins. Catalyzes the removal of unsubstituted N-terminal amino acids from various peptides.</text>
</comment>
<dbReference type="GO" id="GO:0030145">
    <property type="term" value="F:manganese ion binding"/>
    <property type="evidence" value="ECO:0007669"/>
    <property type="project" value="UniProtKB-UniRule"/>
</dbReference>
<dbReference type="EC" id="3.4.11.10" evidence="8"/>
<dbReference type="SUPFAM" id="SSF52949">
    <property type="entry name" value="Macro domain-like"/>
    <property type="match status" value="1"/>
</dbReference>
<evidence type="ECO:0000256" key="3">
    <source>
        <dbReference type="ARBA" id="ARBA00009528"/>
    </source>
</evidence>
<feature type="domain" description="Cytosol aminopeptidase" evidence="9">
    <location>
        <begin position="340"/>
        <end position="347"/>
    </location>
</feature>
<keyword evidence="11" id="KW-1185">Reference proteome</keyword>
<dbReference type="GO" id="GO:0070006">
    <property type="term" value="F:metalloaminopeptidase activity"/>
    <property type="evidence" value="ECO:0007669"/>
    <property type="project" value="InterPro"/>
</dbReference>
<dbReference type="Gene3D" id="3.40.220.10">
    <property type="entry name" value="Leucine Aminopeptidase, subunit E, domain 1"/>
    <property type="match status" value="1"/>
</dbReference>
<dbReference type="NCBIfam" id="NF002073">
    <property type="entry name" value="PRK00913.1-2"/>
    <property type="match status" value="1"/>
</dbReference>
<feature type="binding site" evidence="8">
    <location>
        <position position="344"/>
    </location>
    <ligand>
        <name>Mn(2+)</name>
        <dbReference type="ChEBI" id="CHEBI:29035"/>
        <label>1</label>
    </ligand>
</feature>
<accession>A0A3D9USJ1</accession>
<dbReference type="Gene3D" id="3.40.630.10">
    <property type="entry name" value="Zn peptidases"/>
    <property type="match status" value="1"/>
</dbReference>
<reference evidence="10 11" key="1">
    <citation type="submission" date="2018-08" db="EMBL/GenBank/DDBJ databases">
        <title>Sequencing the genomes of 1000 actinobacteria strains.</title>
        <authorList>
            <person name="Klenk H.-P."/>
        </authorList>
    </citation>
    <scope>NUCLEOTIDE SEQUENCE [LARGE SCALE GENOMIC DNA]</scope>
    <source>
        <strain evidence="10 11">DSM 22967</strain>
    </source>
</reference>
<dbReference type="CDD" id="cd00433">
    <property type="entry name" value="Peptidase_M17"/>
    <property type="match status" value="1"/>
</dbReference>
<dbReference type="PRINTS" id="PR00481">
    <property type="entry name" value="LAMNOPPTDASE"/>
</dbReference>
<evidence type="ECO:0000313" key="10">
    <source>
        <dbReference type="EMBL" id="REF31473.1"/>
    </source>
</evidence>
<keyword evidence="8" id="KW-0479">Metal-binding</keyword>
<sequence length="498" mass="50448">MTNVTLTDRPADKVSAPVLVVMTLATGGKATVASGNIDPAVAEAVNGALEVLGATGTADEVVKLAGIPGATGLVVATGSGLDHEPTDADTEAVRRAAGAAARTLTDTAHACFGFPSDSSALTVATVEGVRFGAYEYTAYRATGPKPQPLTKATVSSSVAKASATKTGVKRAQVVADAQAWARDLVNQPPLDLYPASFADAAKKYFAGTEVKVQVQDEKALAKANCGGLIGVGRGSARPPRLVTLTYKPAKAKAHIALVGKGITFDSGGLCIKPGASMVTMKCDMAGAAAVAAATAAIAALGLPIAVTTYLCLAENLTGADAQRPGDVVTMPNGKSVEIINTDAEGRLVMADGLCFASTVDPDLVIDVATLTGAAVLSLGPRTTAVLSNQDALRDEVLAAAGTAGEAMWPIPLLDELRPSMKSNVADVKHTGERMGGMITAALFLREFVGDDNSGAQLPWAHLDIAGPAFNEAGAYGYTPAGATGHSVRTLVALAEARA</sequence>
<dbReference type="PANTHER" id="PTHR11963:SF23">
    <property type="entry name" value="CYTOSOL AMINOPEPTIDASE"/>
    <property type="match status" value="1"/>
</dbReference>
<evidence type="ECO:0000256" key="5">
    <source>
        <dbReference type="ARBA" id="ARBA00022670"/>
    </source>
</evidence>
<dbReference type="InterPro" id="IPR008283">
    <property type="entry name" value="Peptidase_M17_N"/>
</dbReference>
<name>A0A3D9USJ1_9MICO</name>
<dbReference type="EC" id="3.4.11.1" evidence="8"/>
<evidence type="ECO:0000313" key="11">
    <source>
        <dbReference type="Proteomes" id="UP000256253"/>
    </source>
</evidence>
<keyword evidence="5 8" id="KW-0645">Protease</keyword>
<evidence type="ECO:0000256" key="8">
    <source>
        <dbReference type="HAMAP-Rule" id="MF_00181"/>
    </source>
</evidence>
<keyword evidence="8" id="KW-0464">Manganese</keyword>
<dbReference type="AlphaFoldDB" id="A0A3D9USJ1"/>
<dbReference type="EMBL" id="QTUA01000001">
    <property type="protein sequence ID" value="REF31473.1"/>
    <property type="molecule type" value="Genomic_DNA"/>
</dbReference>
<feature type="binding site" evidence="8">
    <location>
        <position position="342"/>
    </location>
    <ligand>
        <name>Mn(2+)</name>
        <dbReference type="ChEBI" id="CHEBI:29035"/>
        <label>1</label>
    </ligand>
</feature>
<dbReference type="InterPro" id="IPR043472">
    <property type="entry name" value="Macro_dom-like"/>
</dbReference>
<comment type="catalytic activity">
    <reaction evidence="2 8">
        <text>Release of an N-terminal amino acid, preferentially leucine, but not glutamic or aspartic acids.</text>
        <dbReference type="EC" id="3.4.11.10"/>
    </reaction>
</comment>
<evidence type="ECO:0000256" key="2">
    <source>
        <dbReference type="ARBA" id="ARBA00000967"/>
    </source>
</evidence>
<feature type="binding site" evidence="8">
    <location>
        <position position="344"/>
    </location>
    <ligand>
        <name>Mn(2+)</name>
        <dbReference type="ChEBI" id="CHEBI:29035"/>
        <label>2</label>
    </ligand>
</feature>
<protein>
    <recommendedName>
        <fullName evidence="8">Probable cytosol aminopeptidase</fullName>
        <ecNumber evidence="8">3.4.11.1</ecNumber>
    </recommendedName>
    <alternativeName>
        <fullName evidence="8">Leucine aminopeptidase</fullName>
        <shortName evidence="8">LAP</shortName>
        <ecNumber evidence="8">3.4.11.10</ecNumber>
    </alternativeName>
    <alternativeName>
        <fullName evidence="8">Leucyl aminopeptidase</fullName>
    </alternativeName>
</protein>
<evidence type="ECO:0000256" key="4">
    <source>
        <dbReference type="ARBA" id="ARBA00022438"/>
    </source>
</evidence>
<dbReference type="Pfam" id="PF02789">
    <property type="entry name" value="Peptidase_M17_N"/>
    <property type="match status" value="1"/>
</dbReference>
<feature type="active site" evidence="8">
    <location>
        <position position="272"/>
    </location>
</feature>
<feature type="binding site" evidence="8">
    <location>
        <position position="265"/>
    </location>
    <ligand>
        <name>Mn(2+)</name>
        <dbReference type="ChEBI" id="CHEBI:29035"/>
        <label>1</label>
    </ligand>
</feature>
<comment type="caution">
    <text evidence="10">The sequence shown here is derived from an EMBL/GenBank/DDBJ whole genome shotgun (WGS) entry which is preliminary data.</text>
</comment>
<dbReference type="InterPro" id="IPR000819">
    <property type="entry name" value="Peptidase_M17_C"/>
</dbReference>
<comment type="similarity">
    <text evidence="3 8">Belongs to the peptidase M17 family.</text>
</comment>
<dbReference type="PROSITE" id="PS00631">
    <property type="entry name" value="CYTOSOL_AP"/>
    <property type="match status" value="1"/>
</dbReference>